<evidence type="ECO:0000256" key="6">
    <source>
        <dbReference type="ARBA" id="ARBA00022989"/>
    </source>
</evidence>
<keyword evidence="4" id="KW-1003">Cell membrane</keyword>
<feature type="transmembrane region" description="Helical" evidence="8">
    <location>
        <begin position="355"/>
        <end position="377"/>
    </location>
</feature>
<dbReference type="EMBL" id="JAGGLV010000001">
    <property type="protein sequence ID" value="MBP2109914.1"/>
    <property type="molecule type" value="Genomic_DNA"/>
</dbReference>
<dbReference type="PANTHER" id="PTHR30294">
    <property type="entry name" value="MEMBRANE COMPONENT OF ABC TRANSPORTER YHHJ-RELATED"/>
    <property type="match status" value="1"/>
</dbReference>
<feature type="transmembrane region" description="Helical" evidence="8">
    <location>
        <begin position="300"/>
        <end position="320"/>
    </location>
</feature>
<evidence type="ECO:0000256" key="1">
    <source>
        <dbReference type="ARBA" id="ARBA00004651"/>
    </source>
</evidence>
<reference evidence="10 11" key="1">
    <citation type="submission" date="2021-03" db="EMBL/GenBank/DDBJ databases">
        <title>Genomic Encyclopedia of Type Strains, Phase IV (KMG-IV): sequencing the most valuable type-strain genomes for metagenomic binning, comparative biology and taxonomic classification.</title>
        <authorList>
            <person name="Goeker M."/>
        </authorList>
    </citation>
    <scope>NUCLEOTIDE SEQUENCE [LARGE SCALE GENOMIC DNA]</scope>
    <source>
        <strain evidence="10 11">DSM 101953</strain>
    </source>
</reference>
<dbReference type="Gene3D" id="3.40.1710.10">
    <property type="entry name" value="abc type-2 transporter like domain"/>
    <property type="match status" value="1"/>
</dbReference>
<feature type="domain" description="ABC transmembrane type-2" evidence="9">
    <location>
        <begin position="155"/>
        <end position="380"/>
    </location>
</feature>
<keyword evidence="3" id="KW-0813">Transport</keyword>
<dbReference type="Proteomes" id="UP000773462">
    <property type="component" value="Unassembled WGS sequence"/>
</dbReference>
<evidence type="ECO:0000256" key="7">
    <source>
        <dbReference type="ARBA" id="ARBA00023136"/>
    </source>
</evidence>
<dbReference type="InterPro" id="IPR051449">
    <property type="entry name" value="ABC-2_transporter_component"/>
</dbReference>
<evidence type="ECO:0000256" key="2">
    <source>
        <dbReference type="ARBA" id="ARBA00007783"/>
    </source>
</evidence>
<evidence type="ECO:0000313" key="11">
    <source>
        <dbReference type="Proteomes" id="UP000773462"/>
    </source>
</evidence>
<evidence type="ECO:0000256" key="3">
    <source>
        <dbReference type="ARBA" id="ARBA00022448"/>
    </source>
</evidence>
<gene>
    <name evidence="10" type="ORF">J2Z70_000053</name>
</gene>
<feature type="transmembrane region" description="Helical" evidence="8">
    <location>
        <begin position="189"/>
        <end position="212"/>
    </location>
</feature>
<dbReference type="RefSeq" id="WP_342592966.1">
    <property type="nucleotide sequence ID" value="NZ_JAGGLV010000001.1"/>
</dbReference>
<dbReference type="InterPro" id="IPR013525">
    <property type="entry name" value="ABC2_TM"/>
</dbReference>
<evidence type="ECO:0000256" key="8">
    <source>
        <dbReference type="SAM" id="Phobius"/>
    </source>
</evidence>
<proteinExistence type="inferred from homology"/>
<keyword evidence="5 8" id="KW-0812">Transmembrane</keyword>
<keyword evidence="7 8" id="KW-0472">Membrane</keyword>
<keyword evidence="11" id="KW-1185">Reference proteome</keyword>
<evidence type="ECO:0000313" key="10">
    <source>
        <dbReference type="EMBL" id="MBP2109914.1"/>
    </source>
</evidence>
<comment type="subcellular location">
    <subcellularLocation>
        <location evidence="1">Cell membrane</location>
        <topology evidence="1">Multi-pass membrane protein</topology>
    </subcellularLocation>
</comment>
<feature type="transmembrane region" description="Helical" evidence="8">
    <location>
        <begin position="233"/>
        <end position="256"/>
    </location>
</feature>
<accession>A0ABS4NKG4</accession>
<dbReference type="PROSITE" id="PS51012">
    <property type="entry name" value="ABC_TM2"/>
    <property type="match status" value="1"/>
</dbReference>
<organism evidence="10 11">
    <name type="scientific">Paenibacillus silagei</name>
    <dbReference type="NCBI Taxonomy" id="1670801"/>
    <lineage>
        <taxon>Bacteria</taxon>
        <taxon>Bacillati</taxon>
        <taxon>Bacillota</taxon>
        <taxon>Bacilli</taxon>
        <taxon>Bacillales</taxon>
        <taxon>Paenibacillaceae</taxon>
        <taxon>Paenibacillus</taxon>
    </lineage>
</organism>
<dbReference type="Pfam" id="PF12698">
    <property type="entry name" value="ABC2_membrane_3"/>
    <property type="match status" value="1"/>
</dbReference>
<keyword evidence="6 8" id="KW-1133">Transmembrane helix</keyword>
<dbReference type="InterPro" id="IPR047817">
    <property type="entry name" value="ABC2_TM_bact-type"/>
</dbReference>
<evidence type="ECO:0000259" key="9">
    <source>
        <dbReference type="PROSITE" id="PS51012"/>
    </source>
</evidence>
<comment type="caution">
    <text evidence="10">The sequence shown here is derived from an EMBL/GenBank/DDBJ whole genome shotgun (WGS) entry which is preliminary data.</text>
</comment>
<evidence type="ECO:0000256" key="4">
    <source>
        <dbReference type="ARBA" id="ARBA00022475"/>
    </source>
</evidence>
<feature type="transmembrane region" description="Helical" evidence="8">
    <location>
        <begin position="268"/>
        <end position="293"/>
    </location>
</feature>
<protein>
    <submittedName>
        <fullName evidence="10">ABC-2 type transport system permease protein</fullName>
    </submittedName>
</protein>
<feature type="transmembrane region" description="Helical" evidence="8">
    <location>
        <begin position="21"/>
        <end position="44"/>
    </location>
</feature>
<dbReference type="PANTHER" id="PTHR30294:SF45">
    <property type="entry name" value="LINEARMYCIN RESISTANCE PERMEASE PROTEIN LNRN"/>
    <property type="match status" value="1"/>
</dbReference>
<sequence length="386" mass="41567">MDKILIIAWNMIRRSIGTFRGLMVFILLPGIVVAAIISLTGGMAEGPATVLYANSDTGAAGRHLITELEQAGEYKFEPRGDEAALKEATIKQEGTVGVFIPAGYTAALMAGDPLQINIYELRASESSIMMKMKITATAAQIAEAAHTVAAASGGTGDMQAQLAAVLKQSEQHNVGSTRTDYDLYPRQTLGVVTGMTLMFLMALVTSSVSQITDDRRGRTMMRMFSAPVRSYEIALGNFLGSFLVGMIQILVVLVLGKWVLRYDYEMPLFLYFLVLAAFMLVSMGIASTVAGLIRNPRNAGMLNSLILTPTCMLGGCFWPVSIMPEYMQKLANFTPQKWAIQAVDIAATGGGWNELWMPFAILGLMAAVLLAIGSAILRPNEAGIST</sequence>
<name>A0ABS4NKG4_9BACL</name>
<comment type="similarity">
    <text evidence="2">Belongs to the ABC-2 integral membrane protein family.</text>
</comment>
<evidence type="ECO:0000256" key="5">
    <source>
        <dbReference type="ARBA" id="ARBA00022692"/>
    </source>
</evidence>